<dbReference type="RefSeq" id="WP_263337370.1">
    <property type="nucleotide sequence ID" value="NZ_JAOVQO010000012.1"/>
</dbReference>
<feature type="coiled-coil region" evidence="1">
    <location>
        <begin position="233"/>
        <end position="260"/>
    </location>
</feature>
<organism evidence="3 4">
    <name type="scientific">Albidovulum salinarum</name>
    <dbReference type="NCBI Taxonomy" id="2984153"/>
    <lineage>
        <taxon>Bacteria</taxon>
        <taxon>Pseudomonadati</taxon>
        <taxon>Pseudomonadota</taxon>
        <taxon>Alphaproteobacteria</taxon>
        <taxon>Rhodobacterales</taxon>
        <taxon>Paracoccaceae</taxon>
        <taxon>Albidovulum</taxon>
    </lineage>
</organism>
<evidence type="ECO:0000313" key="3">
    <source>
        <dbReference type="EMBL" id="MCU9849120.1"/>
    </source>
</evidence>
<name>A0ABT2X5A1_9RHOB</name>
<dbReference type="Gene3D" id="1.10.287.1490">
    <property type="match status" value="1"/>
</dbReference>
<gene>
    <name evidence="3" type="ORF">OEZ60_14025</name>
</gene>
<evidence type="ECO:0008006" key="5">
    <source>
        <dbReference type="Google" id="ProtNLM"/>
    </source>
</evidence>
<protein>
    <recommendedName>
        <fullName evidence="5">DUF3450 domain-containing protein</fullName>
    </recommendedName>
</protein>
<sequence length="498" mass="54607">MRKLFPPILLGGLLAMASLSPAQSQTPPGLQARIDALAGEAETHGFELGMLQTLRAVEKALQTRYEYGVGQNLRMVPVFRIGPVVDINPRPKPAAPDTLSRIVETFLADLDQARATLSASGAEAQPFELTLQDLWFDLNADGERADGEGAVELLAPIVLGRAGRIALQDGTLAAPITIRFDEADHAWLMAYTRMLGGFGNLFLAFDPTAALEDMARARAALAEAPEIENFYDMDQVAADIAALEAQRRDLDARLEPLEDQLKPLRERQRELVEAMHTATDETAKQALKAELDPLLEELRTLNEARNALFRDQQMIRAELQSAKARLPGRDTLPKPGMEPEFDTLLVVLTALRQQPDPARLAAARDDWRAMIAENRRFWAALTAETDDDREWIPNPSQSAALPVTLPPGVAEAWQAILADAEAVLDGRLLVPHPLLPPGYGIDLSVYVEDPAPIDILEWIHGKGAYPYAAKGPRISAQSWRAFERLTAGNAGGFALYFN</sequence>
<feature type="signal peptide" evidence="2">
    <location>
        <begin position="1"/>
        <end position="24"/>
    </location>
</feature>
<dbReference type="Proteomes" id="UP001209535">
    <property type="component" value="Unassembled WGS sequence"/>
</dbReference>
<accession>A0ABT2X5A1</accession>
<evidence type="ECO:0000256" key="1">
    <source>
        <dbReference type="SAM" id="Coils"/>
    </source>
</evidence>
<keyword evidence="1" id="KW-0175">Coiled coil</keyword>
<evidence type="ECO:0000313" key="4">
    <source>
        <dbReference type="Proteomes" id="UP001209535"/>
    </source>
</evidence>
<reference evidence="3 4" key="1">
    <citation type="submission" date="2022-10" db="EMBL/GenBank/DDBJ databases">
        <title>Defluviimonas sp. nov., isolated from ocean surface sediments.</title>
        <authorList>
            <person name="He W."/>
            <person name="Wang L."/>
            <person name="Zhang D.-F."/>
        </authorList>
    </citation>
    <scope>NUCLEOTIDE SEQUENCE [LARGE SCALE GENOMIC DNA]</scope>
    <source>
        <strain evidence="3 4">WL0024</strain>
    </source>
</reference>
<feature type="chain" id="PRO_5045052774" description="DUF3450 domain-containing protein" evidence="2">
    <location>
        <begin position="25"/>
        <end position="498"/>
    </location>
</feature>
<proteinExistence type="predicted"/>
<keyword evidence="4" id="KW-1185">Reference proteome</keyword>
<evidence type="ECO:0000256" key="2">
    <source>
        <dbReference type="SAM" id="SignalP"/>
    </source>
</evidence>
<dbReference type="EMBL" id="JAOVQO010000012">
    <property type="protein sequence ID" value="MCU9849120.1"/>
    <property type="molecule type" value="Genomic_DNA"/>
</dbReference>
<comment type="caution">
    <text evidence="3">The sequence shown here is derived from an EMBL/GenBank/DDBJ whole genome shotgun (WGS) entry which is preliminary data.</text>
</comment>
<keyword evidence="2" id="KW-0732">Signal</keyword>